<name>A0AAD5T6J6_9FUNG</name>
<comment type="caution">
    <text evidence="1">The sequence shown here is derived from an EMBL/GenBank/DDBJ whole genome shotgun (WGS) entry which is preliminary data.</text>
</comment>
<keyword evidence="2" id="KW-1185">Reference proteome</keyword>
<dbReference type="EMBL" id="JADGJH010000255">
    <property type="protein sequence ID" value="KAJ3132297.1"/>
    <property type="molecule type" value="Genomic_DNA"/>
</dbReference>
<reference evidence="1" key="1">
    <citation type="submission" date="2020-05" db="EMBL/GenBank/DDBJ databases">
        <title>Phylogenomic resolution of chytrid fungi.</title>
        <authorList>
            <person name="Stajich J.E."/>
            <person name="Amses K."/>
            <person name="Simmons R."/>
            <person name="Seto K."/>
            <person name="Myers J."/>
            <person name="Bonds A."/>
            <person name="Quandt C.A."/>
            <person name="Barry K."/>
            <person name="Liu P."/>
            <person name="Grigoriev I."/>
            <person name="Longcore J.E."/>
            <person name="James T.Y."/>
        </authorList>
    </citation>
    <scope>NUCLEOTIDE SEQUENCE</scope>
    <source>
        <strain evidence="1">JEL0513</strain>
    </source>
</reference>
<evidence type="ECO:0008006" key="3">
    <source>
        <dbReference type="Google" id="ProtNLM"/>
    </source>
</evidence>
<dbReference type="Gene3D" id="1.20.1280.50">
    <property type="match status" value="1"/>
</dbReference>
<proteinExistence type="predicted"/>
<accession>A0AAD5T6J6</accession>
<protein>
    <recommendedName>
        <fullName evidence="3">F-box domain-containing protein</fullName>
    </recommendedName>
</protein>
<dbReference type="AlphaFoldDB" id="A0AAD5T6J6"/>
<sequence length="381" mass="43651">MIIEDKVERAISLYREASVCEREGRLGDALAKFRQATRIVHKEPDIDRIIRNRTHYEQRQQRHHRLVETEGEKIVEKKNKSAVSSDGEEDLQAQNYYTFGTVEQDTPLLLNGNSLANGMAALLLPDEEYNRVPTDSRFNPKNQAIPTPISKLPSEIITHLIRWSLVLDFSSLPEIASTCKYFHHQTLTQALWRWLCRKHYTANNILNTSVVMLNAQLAQKYRKCWLTLWIEKPRPSLEGYLRLFADGSMLLWTTSVEPSKALKDLNGIMEIPNHTYSLELALGRKKNLSKKEAREKAASVAALKGLLFGSWRLEDDVLVMNSTVDGVYWILTPISPVQAQNPKDAEWCEVNDENMILPGNKVPEWDIIATGWLIKAKIFTK</sequence>
<organism evidence="1 2">
    <name type="scientific">Physocladia obscura</name>
    <dbReference type="NCBI Taxonomy" id="109957"/>
    <lineage>
        <taxon>Eukaryota</taxon>
        <taxon>Fungi</taxon>
        <taxon>Fungi incertae sedis</taxon>
        <taxon>Chytridiomycota</taxon>
        <taxon>Chytridiomycota incertae sedis</taxon>
        <taxon>Chytridiomycetes</taxon>
        <taxon>Chytridiales</taxon>
        <taxon>Chytriomycetaceae</taxon>
        <taxon>Physocladia</taxon>
    </lineage>
</organism>
<gene>
    <name evidence="1" type="ORF">HK100_005456</name>
</gene>
<dbReference type="Proteomes" id="UP001211907">
    <property type="component" value="Unassembled WGS sequence"/>
</dbReference>
<dbReference type="InterPro" id="IPR036047">
    <property type="entry name" value="F-box-like_dom_sf"/>
</dbReference>
<evidence type="ECO:0000313" key="2">
    <source>
        <dbReference type="Proteomes" id="UP001211907"/>
    </source>
</evidence>
<evidence type="ECO:0000313" key="1">
    <source>
        <dbReference type="EMBL" id="KAJ3132297.1"/>
    </source>
</evidence>
<dbReference type="SUPFAM" id="SSF81383">
    <property type="entry name" value="F-box domain"/>
    <property type="match status" value="1"/>
</dbReference>